<dbReference type="SUPFAM" id="SSF48452">
    <property type="entry name" value="TPR-like"/>
    <property type="match status" value="2"/>
</dbReference>
<dbReference type="EMBL" id="QNUG01000011">
    <property type="protein sequence ID" value="REC71178.1"/>
    <property type="molecule type" value="Genomic_DNA"/>
</dbReference>
<accession>A0A3D9CZV3</accession>
<evidence type="ECO:0000313" key="4">
    <source>
        <dbReference type="EMBL" id="REC71178.1"/>
    </source>
</evidence>
<evidence type="ECO:0000256" key="2">
    <source>
        <dbReference type="SAM" id="Phobius"/>
    </source>
</evidence>
<keyword evidence="1" id="KW-0175">Coiled coil</keyword>
<evidence type="ECO:0000256" key="1">
    <source>
        <dbReference type="SAM" id="Coils"/>
    </source>
</evidence>
<comment type="caution">
    <text evidence="4">The sequence shown here is derived from an EMBL/GenBank/DDBJ whole genome shotgun (WGS) entry which is preliminary data.</text>
</comment>
<feature type="transmembrane region" description="Helical" evidence="2">
    <location>
        <begin position="382"/>
        <end position="402"/>
    </location>
</feature>
<dbReference type="GO" id="GO:0003700">
    <property type="term" value="F:DNA-binding transcription factor activity"/>
    <property type="evidence" value="ECO:0007669"/>
    <property type="project" value="InterPro"/>
</dbReference>
<dbReference type="Proteomes" id="UP000256326">
    <property type="component" value="Unassembled WGS sequence"/>
</dbReference>
<dbReference type="AlphaFoldDB" id="A0A3D9CZV3"/>
<protein>
    <submittedName>
        <fullName evidence="4">AraC family transcriptional regulator</fullName>
    </submittedName>
</protein>
<dbReference type="PROSITE" id="PS01124">
    <property type="entry name" value="HTH_ARAC_FAMILY_2"/>
    <property type="match status" value="1"/>
</dbReference>
<dbReference type="Gene3D" id="1.25.40.10">
    <property type="entry name" value="Tetratricopeptide repeat domain"/>
    <property type="match status" value="2"/>
</dbReference>
<dbReference type="InterPro" id="IPR011990">
    <property type="entry name" value="TPR-like_helical_dom_sf"/>
</dbReference>
<name>A0A3D9CZV3_9FLAO</name>
<sequence>MFSRKLLFFCFCIFLLLQFEKMNGQKTYEELEKTYENLNENDEKALRYVNIYLKKAKRESNYTELKQAYEDYSYHSSNKKSKLKYADSAIIASKKAGDNDLLSSAYLYKGSIYYFYDKDYQSALREYLTAYDYSKKGNDDYLKYKVIYQMGLVKSYLGYYNEAIEHFKDCIYYFEPRIKGNYHRYVIYNSTKGYLNSLHQIAVCYRNIKNYKKADSIITTGLRFSKFDDFPSEKAYLTKCKGISEYHYKKYNSAITLLQKSLPILNKDDDFYWSSVSNFYIGKSYLGLGKEDVAIKQFEKVDSIFDKRQFIVPELLENYNLLIKYYQKRKDSEKELEYSKKLLKADSILNRDFSYLSAKIHKDYDKQILEESKTKLENQNKWGLGTIIILTSLLVIVILLAWKYYNNGKKIKLNYLELEKKLQQNTSSASLSYEGISTYSKSVLSKEIFTDLQQRLENFENNNEFNEKGLSLILLAEKLNTNTSYLSQYINDTKEMNFNKYLSTLRINYITRLMYKDPLYLRLKIQSLADACGISSRQNFSDLFQEINGIRPTDFIKQRKKELEEQGNISAAIPSSES</sequence>
<gene>
    <name evidence="4" type="ORF">DRF58_06500</name>
</gene>
<dbReference type="OrthoDB" id="5295174at2"/>
<feature type="domain" description="HTH araC/xylS-type" evidence="3">
    <location>
        <begin position="454"/>
        <end position="558"/>
    </location>
</feature>
<dbReference type="GO" id="GO:0043565">
    <property type="term" value="F:sequence-specific DNA binding"/>
    <property type="evidence" value="ECO:0007669"/>
    <property type="project" value="InterPro"/>
</dbReference>
<organism evidence="4 5">
    <name type="scientific">Epilithonimonas hispanica</name>
    <dbReference type="NCBI Taxonomy" id="358687"/>
    <lineage>
        <taxon>Bacteria</taxon>
        <taxon>Pseudomonadati</taxon>
        <taxon>Bacteroidota</taxon>
        <taxon>Flavobacteriia</taxon>
        <taxon>Flavobacteriales</taxon>
        <taxon>Weeksellaceae</taxon>
        <taxon>Chryseobacterium group</taxon>
        <taxon>Epilithonimonas</taxon>
    </lineage>
</organism>
<dbReference type="Gene3D" id="1.10.10.60">
    <property type="entry name" value="Homeodomain-like"/>
    <property type="match status" value="2"/>
</dbReference>
<dbReference type="SMART" id="SM00342">
    <property type="entry name" value="HTH_ARAC"/>
    <property type="match status" value="1"/>
</dbReference>
<reference evidence="4 5" key="1">
    <citation type="journal article" date="2006" name="Int. J. Syst. Evol. Microbiol.">
        <title>Chryseobacterium hispanicum sp. nov., isolated from the drinking water distribution system of Sevilla, Spain.</title>
        <authorList>
            <person name="Gallego V."/>
            <person name="Garcia M.T."/>
            <person name="Ventosa A."/>
        </authorList>
    </citation>
    <scope>NUCLEOTIDE SEQUENCE [LARGE SCALE GENOMIC DNA]</scope>
    <source>
        <strain evidence="4 5">KCTC 22104</strain>
    </source>
</reference>
<keyword evidence="2" id="KW-0812">Transmembrane</keyword>
<feature type="coiled-coil region" evidence="1">
    <location>
        <begin position="21"/>
        <end position="48"/>
    </location>
</feature>
<keyword evidence="5" id="KW-1185">Reference proteome</keyword>
<evidence type="ECO:0000313" key="5">
    <source>
        <dbReference type="Proteomes" id="UP000256326"/>
    </source>
</evidence>
<evidence type="ECO:0000259" key="3">
    <source>
        <dbReference type="PROSITE" id="PS01124"/>
    </source>
</evidence>
<keyword evidence="2" id="KW-0472">Membrane</keyword>
<dbReference type="InterPro" id="IPR018060">
    <property type="entry name" value="HTH_AraC"/>
</dbReference>
<dbReference type="Pfam" id="PF12833">
    <property type="entry name" value="HTH_18"/>
    <property type="match status" value="1"/>
</dbReference>
<keyword evidence="2" id="KW-1133">Transmembrane helix</keyword>
<proteinExistence type="predicted"/>